<proteinExistence type="predicted"/>
<sequence length="117" mass="13775">MWSSLEYGCHIRDVFRKFDERLKLMLETEDPSFENWDQDKTAIEDRYDLQNPKVVVSELREAGISLAARFDTVKEEQWSRRGIRSDGSVFTVDSIARYLMHDPVHHLWDVGAEVPNF</sequence>
<dbReference type="SUPFAM" id="SSF109854">
    <property type="entry name" value="DinB/YfiT-like putative metalloenzymes"/>
    <property type="match status" value="1"/>
</dbReference>
<dbReference type="AlphaFoldDB" id="A0A6J7NMR3"/>
<dbReference type="InterPro" id="IPR034660">
    <property type="entry name" value="DinB/YfiT-like"/>
</dbReference>
<dbReference type="Gene3D" id="1.20.120.450">
    <property type="entry name" value="dinb family like domain"/>
    <property type="match status" value="1"/>
</dbReference>
<dbReference type="EMBL" id="CAFBOV010000066">
    <property type="protein sequence ID" value="CAB4994491.1"/>
    <property type="molecule type" value="Genomic_DNA"/>
</dbReference>
<accession>A0A6J7NMR3</accession>
<evidence type="ECO:0000313" key="1">
    <source>
        <dbReference type="EMBL" id="CAB4994491.1"/>
    </source>
</evidence>
<organism evidence="1">
    <name type="scientific">freshwater metagenome</name>
    <dbReference type="NCBI Taxonomy" id="449393"/>
    <lineage>
        <taxon>unclassified sequences</taxon>
        <taxon>metagenomes</taxon>
        <taxon>ecological metagenomes</taxon>
    </lineage>
</organism>
<gene>
    <name evidence="1" type="ORF">UFOPK4020_00449</name>
</gene>
<name>A0A6J7NMR3_9ZZZZ</name>
<protein>
    <submittedName>
        <fullName evidence="1">Unannotated protein</fullName>
    </submittedName>
</protein>
<reference evidence="1" key="1">
    <citation type="submission" date="2020-05" db="EMBL/GenBank/DDBJ databases">
        <authorList>
            <person name="Chiriac C."/>
            <person name="Salcher M."/>
            <person name="Ghai R."/>
            <person name="Kavagutti S V."/>
        </authorList>
    </citation>
    <scope>NUCLEOTIDE SEQUENCE</scope>
</reference>